<keyword evidence="2" id="KW-0479">Metal-binding</keyword>
<comment type="function">
    <text evidence="2">Destroys radicals which are normally produced within the cells and which are toxic to biological systems.</text>
</comment>
<dbReference type="EC" id="1.15.1.1" evidence="2"/>
<evidence type="ECO:0000259" key="3">
    <source>
        <dbReference type="Pfam" id="PF00080"/>
    </source>
</evidence>
<protein>
    <recommendedName>
        <fullName evidence="2">Superoxide dismutase [Cu-Zn]</fullName>
        <ecNumber evidence="2">1.15.1.1</ecNumber>
    </recommendedName>
</protein>
<name>A0A7G9SKE5_9SPHN</name>
<dbReference type="InterPro" id="IPR001424">
    <property type="entry name" value="SOD_Cu_Zn_dom"/>
</dbReference>
<dbReference type="SUPFAM" id="SSF49329">
    <property type="entry name" value="Cu,Zn superoxide dismutase-like"/>
    <property type="match status" value="1"/>
</dbReference>
<dbReference type="PANTHER" id="PTHR10003">
    <property type="entry name" value="SUPEROXIDE DISMUTASE CU-ZN -RELATED"/>
    <property type="match status" value="1"/>
</dbReference>
<organism evidence="4 5">
    <name type="scientific">Sphingomonas lutea</name>
    <dbReference type="NCBI Taxonomy" id="1045317"/>
    <lineage>
        <taxon>Bacteria</taxon>
        <taxon>Pseudomonadati</taxon>
        <taxon>Pseudomonadota</taxon>
        <taxon>Alphaproteobacteria</taxon>
        <taxon>Sphingomonadales</taxon>
        <taxon>Sphingomonadaceae</taxon>
        <taxon>Sphingomonas</taxon>
    </lineage>
</organism>
<comment type="cofactor">
    <cofactor evidence="2">
        <name>Cu cation</name>
        <dbReference type="ChEBI" id="CHEBI:23378"/>
    </cofactor>
    <text evidence="2">Binds 1 copper ion per subunit.</text>
</comment>
<evidence type="ECO:0000313" key="5">
    <source>
        <dbReference type="Proteomes" id="UP000515971"/>
    </source>
</evidence>
<dbReference type="PROSITE" id="PS00332">
    <property type="entry name" value="SOD_CU_ZN_2"/>
    <property type="match status" value="1"/>
</dbReference>
<evidence type="ECO:0000256" key="2">
    <source>
        <dbReference type="RuleBase" id="RU000393"/>
    </source>
</evidence>
<feature type="domain" description="Superoxide dismutase copper/zinc binding" evidence="3">
    <location>
        <begin position="39"/>
        <end position="172"/>
    </location>
</feature>
<dbReference type="KEGG" id="slut:H9L13_05510"/>
<dbReference type="PROSITE" id="PS51257">
    <property type="entry name" value="PROKAR_LIPOPROTEIN"/>
    <property type="match status" value="1"/>
</dbReference>
<dbReference type="CDD" id="cd00305">
    <property type="entry name" value="Cu-Zn_Superoxide_Dismutase"/>
    <property type="match status" value="1"/>
</dbReference>
<dbReference type="AlphaFoldDB" id="A0A7G9SKE5"/>
<dbReference type="Gene3D" id="2.60.40.200">
    <property type="entry name" value="Superoxide dismutase, copper/zinc binding domain"/>
    <property type="match status" value="1"/>
</dbReference>
<keyword evidence="2" id="KW-0560">Oxidoreductase</keyword>
<gene>
    <name evidence="4" type="ORF">H9L13_05510</name>
</gene>
<reference evidence="4 5" key="1">
    <citation type="submission" date="2020-08" db="EMBL/GenBank/DDBJ databases">
        <title>Genome sequence of Sphingomonas lutea KCTC 23642T.</title>
        <authorList>
            <person name="Hyun D.-W."/>
            <person name="Bae J.-W."/>
        </authorList>
    </citation>
    <scope>NUCLEOTIDE SEQUENCE [LARGE SCALE GENOMIC DNA]</scope>
    <source>
        <strain evidence="4 5">KCTC 23642</strain>
    </source>
</reference>
<evidence type="ECO:0000256" key="1">
    <source>
        <dbReference type="ARBA" id="ARBA00010457"/>
    </source>
</evidence>
<keyword evidence="2" id="KW-0862">Zinc</keyword>
<dbReference type="Pfam" id="PF00080">
    <property type="entry name" value="Sod_Cu"/>
    <property type="match status" value="1"/>
</dbReference>
<dbReference type="GO" id="GO:0005507">
    <property type="term" value="F:copper ion binding"/>
    <property type="evidence" value="ECO:0007669"/>
    <property type="project" value="InterPro"/>
</dbReference>
<evidence type="ECO:0000313" key="4">
    <source>
        <dbReference type="EMBL" id="QNN68320.1"/>
    </source>
</evidence>
<comment type="catalytic activity">
    <reaction evidence="2">
        <text>2 superoxide + 2 H(+) = H2O2 + O2</text>
        <dbReference type="Rhea" id="RHEA:20696"/>
        <dbReference type="ChEBI" id="CHEBI:15378"/>
        <dbReference type="ChEBI" id="CHEBI:15379"/>
        <dbReference type="ChEBI" id="CHEBI:16240"/>
        <dbReference type="ChEBI" id="CHEBI:18421"/>
        <dbReference type="EC" id="1.15.1.1"/>
    </reaction>
</comment>
<proteinExistence type="inferred from homology"/>
<keyword evidence="5" id="KW-1185">Reference proteome</keyword>
<keyword evidence="2" id="KW-0186">Copper</keyword>
<dbReference type="InterPro" id="IPR018152">
    <property type="entry name" value="SOD_Cu/Zn_BS"/>
</dbReference>
<dbReference type="EMBL" id="CP060718">
    <property type="protein sequence ID" value="QNN68320.1"/>
    <property type="molecule type" value="Genomic_DNA"/>
</dbReference>
<sequence>MHKLLLPAAAIATLAACSVDEPTGGAPMPLINAAGQTIGTVRAWQTAGGVSFRVDATGLPHGVHGIHVHAVGRCEGPTFDSAGSHWNPASRKHGLSNPAGPHAGDLPNVSVAANGVLGETVTVSGANLGTIPGTAGSMLDADGAALVLHAAADDNVTDPSGNSGARIACAVIQPVAEIR</sequence>
<dbReference type="GO" id="GO:0004784">
    <property type="term" value="F:superoxide dismutase activity"/>
    <property type="evidence" value="ECO:0007669"/>
    <property type="project" value="UniProtKB-EC"/>
</dbReference>
<dbReference type="Proteomes" id="UP000515971">
    <property type="component" value="Chromosome"/>
</dbReference>
<dbReference type="InterPro" id="IPR024134">
    <property type="entry name" value="SOD_Cu/Zn_/chaperone"/>
</dbReference>
<comment type="similarity">
    <text evidence="1 2">Belongs to the Cu-Zn superoxide dismutase family.</text>
</comment>
<dbReference type="RefSeq" id="WP_187539723.1">
    <property type="nucleotide sequence ID" value="NZ_BAABJT010000001.1"/>
</dbReference>
<comment type="cofactor">
    <cofactor evidence="2">
        <name>Zn(2+)</name>
        <dbReference type="ChEBI" id="CHEBI:29105"/>
    </cofactor>
    <text evidence="2">Binds 1 zinc ion per subunit.</text>
</comment>
<accession>A0A7G9SKE5</accession>
<dbReference type="InterPro" id="IPR036423">
    <property type="entry name" value="SOD-like_Cu/Zn_dom_sf"/>
</dbReference>